<dbReference type="Proteomes" id="UP000663866">
    <property type="component" value="Unassembled WGS sequence"/>
</dbReference>
<dbReference type="Proteomes" id="UP000663834">
    <property type="component" value="Unassembled WGS sequence"/>
</dbReference>
<reference evidence="1" key="1">
    <citation type="submission" date="2021-02" db="EMBL/GenBank/DDBJ databases">
        <authorList>
            <person name="Nowell W R."/>
        </authorList>
    </citation>
    <scope>NUCLEOTIDE SEQUENCE</scope>
</reference>
<organism evidence="1 9">
    <name type="scientific">Rotaria magnacalcarata</name>
    <dbReference type="NCBI Taxonomy" id="392030"/>
    <lineage>
        <taxon>Eukaryota</taxon>
        <taxon>Metazoa</taxon>
        <taxon>Spiralia</taxon>
        <taxon>Gnathifera</taxon>
        <taxon>Rotifera</taxon>
        <taxon>Eurotatoria</taxon>
        <taxon>Bdelloidea</taxon>
        <taxon>Philodinida</taxon>
        <taxon>Philodinidae</taxon>
        <taxon>Rotaria</taxon>
    </lineage>
</organism>
<dbReference type="Proteomes" id="UP000663842">
    <property type="component" value="Unassembled WGS sequence"/>
</dbReference>
<dbReference type="EMBL" id="CAJNRE010018623">
    <property type="protein sequence ID" value="CAF2171514.1"/>
    <property type="molecule type" value="Genomic_DNA"/>
</dbReference>
<dbReference type="EMBL" id="CAJOBF010002916">
    <property type="protein sequence ID" value="CAF4063564.1"/>
    <property type="molecule type" value="Genomic_DNA"/>
</dbReference>
<dbReference type="Proteomes" id="UP000681967">
    <property type="component" value="Unassembled WGS sequence"/>
</dbReference>
<gene>
    <name evidence="6" type="ORF">BYL167_LOCUS24440</name>
    <name evidence="1" type="ORF">CJN711_LOCUS7331</name>
    <name evidence="8" type="ORF">GIL414_LOCUS36574</name>
    <name evidence="2" type="ORF">KQP761_LOCUS17001</name>
    <name evidence="3" type="ORF">MBJ925_LOCUS33842</name>
    <name evidence="7" type="ORF">OVN521_LOCUS32397</name>
    <name evidence="4" type="ORF">SMN809_LOCUS2600</name>
    <name evidence="5" type="ORF">UXM345_LOCUS19983</name>
</gene>
<dbReference type="EMBL" id="CAJOBG010023761">
    <property type="protein sequence ID" value="CAF4333967.1"/>
    <property type="molecule type" value="Genomic_DNA"/>
</dbReference>
<dbReference type="Proteomes" id="UP000681720">
    <property type="component" value="Unassembled WGS sequence"/>
</dbReference>
<accession>A0A814PDU3</accession>
<keyword evidence="10" id="KW-1185">Reference proteome</keyword>
<evidence type="ECO:0000313" key="5">
    <source>
        <dbReference type="EMBL" id="CAF4063564.1"/>
    </source>
</evidence>
<dbReference type="EMBL" id="CAJNOW010008623">
    <property type="protein sequence ID" value="CAF1541552.1"/>
    <property type="molecule type" value="Genomic_DNA"/>
</dbReference>
<dbReference type="EMBL" id="CAJOBH010021176">
    <property type="protein sequence ID" value="CAF4222484.1"/>
    <property type="molecule type" value="Genomic_DNA"/>
</dbReference>
<evidence type="ECO:0000313" key="8">
    <source>
        <dbReference type="EMBL" id="CAF4544547.1"/>
    </source>
</evidence>
<evidence type="ECO:0000313" key="2">
    <source>
        <dbReference type="EMBL" id="CAF1541552.1"/>
    </source>
</evidence>
<evidence type="ECO:0000313" key="1">
    <source>
        <dbReference type="EMBL" id="CAF1104831.1"/>
    </source>
</evidence>
<sequence length="105" mass="11655">MKKKQSSGLMITAMVVLEKVKEKVLSQRLAISGLRSLNGFHLRSLDIFKCDEVHSMDNNHFVASIDSAASTLRSEHGKSAKIAIIIENATWHNKLTPESEPPKRG</sequence>
<comment type="caution">
    <text evidence="1">The sequence shown here is derived from an EMBL/GenBank/DDBJ whole genome shotgun (WGS) entry which is preliminary data.</text>
</comment>
<evidence type="ECO:0000313" key="9">
    <source>
        <dbReference type="Proteomes" id="UP000663855"/>
    </source>
</evidence>
<dbReference type="AlphaFoldDB" id="A0A814PDU3"/>
<dbReference type="EMBL" id="CAJOBJ010091367">
    <property type="protein sequence ID" value="CAF4544547.1"/>
    <property type="molecule type" value="Genomic_DNA"/>
</dbReference>
<dbReference type="OrthoDB" id="10048767at2759"/>
<dbReference type="Proteomes" id="UP000663855">
    <property type="component" value="Unassembled WGS sequence"/>
</dbReference>
<evidence type="ECO:0000313" key="7">
    <source>
        <dbReference type="EMBL" id="CAF4333967.1"/>
    </source>
</evidence>
<dbReference type="Proteomes" id="UP000663824">
    <property type="component" value="Unassembled WGS sequence"/>
</dbReference>
<dbReference type="EMBL" id="CAJNOV010002505">
    <property type="protein sequence ID" value="CAF1104831.1"/>
    <property type="molecule type" value="Genomic_DNA"/>
</dbReference>
<dbReference type="Proteomes" id="UP000676336">
    <property type="component" value="Unassembled WGS sequence"/>
</dbReference>
<evidence type="ECO:0000313" key="3">
    <source>
        <dbReference type="EMBL" id="CAF2171514.1"/>
    </source>
</evidence>
<evidence type="ECO:0000313" key="6">
    <source>
        <dbReference type="EMBL" id="CAF4222484.1"/>
    </source>
</evidence>
<name>A0A814PDU3_9BILA</name>
<proteinExistence type="predicted"/>
<evidence type="ECO:0000313" key="10">
    <source>
        <dbReference type="Proteomes" id="UP000663866"/>
    </source>
</evidence>
<evidence type="ECO:0000313" key="4">
    <source>
        <dbReference type="EMBL" id="CAF3826400.1"/>
    </source>
</evidence>
<dbReference type="EMBL" id="CAJOBI010000485">
    <property type="protein sequence ID" value="CAF3826400.1"/>
    <property type="molecule type" value="Genomic_DNA"/>
</dbReference>
<protein>
    <submittedName>
        <fullName evidence="1">Uncharacterized protein</fullName>
    </submittedName>
</protein>